<dbReference type="InterPro" id="IPR051416">
    <property type="entry name" value="phD-YefM_TA_antitoxins"/>
</dbReference>
<dbReference type="InterPro" id="IPR036165">
    <property type="entry name" value="YefM-like_sf"/>
</dbReference>
<dbReference type="NCBIfam" id="TIGR01552">
    <property type="entry name" value="phd_fam"/>
    <property type="match status" value="1"/>
</dbReference>
<gene>
    <name evidence="3" type="ORF">GGR00_000898</name>
</gene>
<dbReference type="AlphaFoldDB" id="A0A7X0KJE7"/>
<reference evidence="3 4" key="1">
    <citation type="submission" date="2020-08" db="EMBL/GenBank/DDBJ databases">
        <title>Genomic Encyclopedia of Type Strains, Phase IV (KMG-IV): sequencing the most valuable type-strain genomes for metagenomic binning, comparative biology and taxonomic classification.</title>
        <authorList>
            <person name="Goeker M."/>
        </authorList>
    </citation>
    <scope>NUCLEOTIDE SEQUENCE [LARGE SCALE GENOMIC DNA]</scope>
    <source>
        <strain evidence="3 4">DSM 7051</strain>
    </source>
</reference>
<dbReference type="SUPFAM" id="SSF143120">
    <property type="entry name" value="YefM-like"/>
    <property type="match status" value="1"/>
</dbReference>
<evidence type="ECO:0000256" key="1">
    <source>
        <dbReference type="ARBA" id="ARBA00009981"/>
    </source>
</evidence>
<dbReference type="EMBL" id="JACHOU010000002">
    <property type="protein sequence ID" value="MBB6353130.1"/>
    <property type="molecule type" value="Genomic_DNA"/>
</dbReference>
<keyword evidence="4" id="KW-1185">Reference proteome</keyword>
<dbReference type="Gene3D" id="3.40.1620.10">
    <property type="entry name" value="YefM-like domain"/>
    <property type="match status" value="1"/>
</dbReference>
<evidence type="ECO:0000313" key="4">
    <source>
        <dbReference type="Proteomes" id="UP000536262"/>
    </source>
</evidence>
<accession>A0A7X0KJE7</accession>
<sequence>MNISVAEAKAKFSELIERVEAGEEIVVTRDGKAVATIAAPVDVASSRQSIIGAMKGKVWIADEFDELGPEWDEYAK</sequence>
<dbReference type="Pfam" id="PF02604">
    <property type="entry name" value="PhdYeFM_antitox"/>
    <property type="match status" value="1"/>
</dbReference>
<organism evidence="3 4">
    <name type="scientific">Aminobacter aganoensis</name>
    <dbReference type="NCBI Taxonomy" id="83264"/>
    <lineage>
        <taxon>Bacteria</taxon>
        <taxon>Pseudomonadati</taxon>
        <taxon>Pseudomonadota</taxon>
        <taxon>Alphaproteobacteria</taxon>
        <taxon>Hyphomicrobiales</taxon>
        <taxon>Phyllobacteriaceae</taxon>
        <taxon>Aminobacter</taxon>
    </lineage>
</organism>
<comment type="function">
    <text evidence="2">Antitoxin component of a type II toxin-antitoxin (TA) system.</text>
</comment>
<name>A0A7X0KJE7_9HYPH</name>
<dbReference type="PANTHER" id="PTHR35377">
    <property type="entry name" value="ANTITOXIN VAPB49-RELATED-RELATED"/>
    <property type="match status" value="1"/>
</dbReference>
<evidence type="ECO:0000313" key="3">
    <source>
        <dbReference type="EMBL" id="MBB6353130.1"/>
    </source>
</evidence>
<comment type="similarity">
    <text evidence="1 2">Belongs to the phD/YefM antitoxin family.</text>
</comment>
<protein>
    <recommendedName>
        <fullName evidence="2">Antitoxin</fullName>
    </recommendedName>
</protein>
<comment type="caution">
    <text evidence="3">The sequence shown here is derived from an EMBL/GenBank/DDBJ whole genome shotgun (WGS) entry which is preliminary data.</text>
</comment>
<proteinExistence type="inferred from homology"/>
<dbReference type="RefSeq" id="WP_184698227.1">
    <property type="nucleotide sequence ID" value="NZ_BAABEG010000001.1"/>
</dbReference>
<dbReference type="Proteomes" id="UP000536262">
    <property type="component" value="Unassembled WGS sequence"/>
</dbReference>
<dbReference type="InterPro" id="IPR006442">
    <property type="entry name" value="Antitoxin_Phd/YefM"/>
</dbReference>
<evidence type="ECO:0000256" key="2">
    <source>
        <dbReference type="RuleBase" id="RU362080"/>
    </source>
</evidence>